<evidence type="ECO:0000313" key="4">
    <source>
        <dbReference type="Proteomes" id="UP000535415"/>
    </source>
</evidence>
<feature type="signal peptide" evidence="1">
    <location>
        <begin position="1"/>
        <end position="17"/>
    </location>
</feature>
<dbReference type="Pfam" id="PF07995">
    <property type="entry name" value="GSDH"/>
    <property type="match status" value="1"/>
</dbReference>
<evidence type="ECO:0000256" key="1">
    <source>
        <dbReference type="SAM" id="SignalP"/>
    </source>
</evidence>
<keyword evidence="1" id="KW-0732">Signal</keyword>
<dbReference type="PANTHER" id="PTHR19328:SF75">
    <property type="entry name" value="ALDOSE SUGAR DEHYDROGENASE YLII"/>
    <property type="match status" value="1"/>
</dbReference>
<evidence type="ECO:0000313" key="3">
    <source>
        <dbReference type="EMBL" id="MBB5721153.1"/>
    </source>
</evidence>
<proteinExistence type="predicted"/>
<protein>
    <submittedName>
        <fullName evidence="3">Glucose/arabinose dehydrogenase</fullName>
    </submittedName>
</protein>
<accession>A0A7W9BIG9</accession>
<dbReference type="InterPro" id="IPR012938">
    <property type="entry name" value="Glc/Sorbosone_DH"/>
</dbReference>
<evidence type="ECO:0000259" key="2">
    <source>
        <dbReference type="Pfam" id="PF07995"/>
    </source>
</evidence>
<feature type="chain" id="PRO_5031473951" evidence="1">
    <location>
        <begin position="18"/>
        <end position="387"/>
    </location>
</feature>
<dbReference type="EMBL" id="JACIJM010000002">
    <property type="protein sequence ID" value="MBB5721153.1"/>
    <property type="molecule type" value="Genomic_DNA"/>
</dbReference>
<dbReference type="Gene3D" id="2.120.10.30">
    <property type="entry name" value="TolB, C-terminal domain"/>
    <property type="match status" value="1"/>
</dbReference>
<sequence length="387" mass="41176">MLRLTALLCVLPTFAFAQVEQGTSHAEFTPNFPEQTRAAALNETSVGVNDFATGLVNPWGIAALPDGRFVVTERPGRMRVISTDGHLSAPSEGLPDVWDQGQGGLLDVAASPNFATDQVLFWTYAKPVDGGAVTAAARGVLGDDGALTDVQDIFVQSHPSRAGQHFGSRIIPMADGTVWITTGDRGAGDDGTLAQDITSTHGKVVRIMDTGGVPASNPFVNQLGEDAVWSYGHRNMQGAAVGPDGALYTIEHGPRGGDELNKHIAGGNYGWPLVSYGINYRGSDVGDGVAVLDGTEQPIYYWDPVIAPGGMSFYNGPFADWQDDLLIASLNPGALVRLKMENGLVIGEERLLTDVGRVRDVEITQDGRIFVLIDDQDGAVLEVFIDE</sequence>
<dbReference type="RefSeq" id="WP_183525797.1">
    <property type="nucleotide sequence ID" value="NZ_JACIJM010000002.1"/>
</dbReference>
<dbReference type="PANTHER" id="PTHR19328">
    <property type="entry name" value="HEDGEHOG-INTERACTING PROTEIN"/>
    <property type="match status" value="1"/>
</dbReference>
<gene>
    <name evidence="3" type="ORF">FHS72_000760</name>
</gene>
<organism evidence="3 4">
    <name type="scientific">Yoonia ponticola</name>
    <dbReference type="NCBI Taxonomy" id="1524255"/>
    <lineage>
        <taxon>Bacteria</taxon>
        <taxon>Pseudomonadati</taxon>
        <taxon>Pseudomonadota</taxon>
        <taxon>Alphaproteobacteria</taxon>
        <taxon>Rhodobacterales</taxon>
        <taxon>Paracoccaceae</taxon>
        <taxon>Yoonia</taxon>
    </lineage>
</organism>
<dbReference type="InterPro" id="IPR011041">
    <property type="entry name" value="Quinoprot_gluc/sorb_DH_b-prop"/>
</dbReference>
<comment type="caution">
    <text evidence="3">The sequence shown here is derived from an EMBL/GenBank/DDBJ whole genome shotgun (WGS) entry which is preliminary data.</text>
</comment>
<name>A0A7W9BIG9_9RHOB</name>
<dbReference type="SUPFAM" id="SSF50952">
    <property type="entry name" value="Soluble quinoprotein glucose dehydrogenase"/>
    <property type="match status" value="1"/>
</dbReference>
<dbReference type="InterPro" id="IPR011042">
    <property type="entry name" value="6-blade_b-propeller_TolB-like"/>
</dbReference>
<reference evidence="3 4" key="1">
    <citation type="submission" date="2020-08" db="EMBL/GenBank/DDBJ databases">
        <title>Genomic Encyclopedia of Type Strains, Phase IV (KMG-IV): sequencing the most valuable type-strain genomes for metagenomic binning, comparative biology and taxonomic classification.</title>
        <authorList>
            <person name="Goeker M."/>
        </authorList>
    </citation>
    <scope>NUCLEOTIDE SEQUENCE [LARGE SCALE GENOMIC DNA]</scope>
    <source>
        <strain evidence="3 4">DSM 101064</strain>
    </source>
</reference>
<keyword evidence="4" id="KW-1185">Reference proteome</keyword>
<dbReference type="Proteomes" id="UP000535415">
    <property type="component" value="Unassembled WGS sequence"/>
</dbReference>
<feature type="domain" description="Glucose/Sorbosone dehydrogenase" evidence="2">
    <location>
        <begin position="56"/>
        <end position="381"/>
    </location>
</feature>
<dbReference type="AlphaFoldDB" id="A0A7W9BIG9"/>